<dbReference type="PROSITE" id="PS51384">
    <property type="entry name" value="FAD_FR"/>
    <property type="match status" value="1"/>
</dbReference>
<sequence>MTPRTAVPLAAPRKAAHHAAARPASPFRFFDAAVVRRRRLGPSIVRITFGGEQLGEFAGGGRDQSFSLFLPHPGQAEPVVPVELGDAWFAAWRAMDPAVRAVMRSYTVSEQRPEAGEVDVDFVLHGDTGPATRWARDARPGARVRLLGPRTPENKSVCFRPPLDTDWVLLAADETALPAVAGILAWLPAGVRARAWIEVPRAEDVRPLPTAADVEIAWLVRDGLRRHGAVVDAVRAAALPEGSPYAWVAGESGAVRALRRHLVTERGLGRERVAFSGYWRLGASEEDLRAEALSGAA</sequence>
<dbReference type="InterPro" id="IPR039374">
    <property type="entry name" value="SIP_fam"/>
</dbReference>
<dbReference type="InterPro" id="IPR013113">
    <property type="entry name" value="SIP_FAD-bd"/>
</dbReference>
<dbReference type="InterPro" id="IPR039261">
    <property type="entry name" value="FNR_nucleotide-bd"/>
</dbReference>
<feature type="domain" description="FAD-binding FR-type" evidence="1">
    <location>
        <begin position="27"/>
        <end position="156"/>
    </location>
</feature>
<keyword evidence="3" id="KW-1185">Reference proteome</keyword>
<name>A0ABN3K3A5_9ACTN</name>
<dbReference type="Pfam" id="PF08021">
    <property type="entry name" value="FAD_binding_9"/>
    <property type="match status" value="1"/>
</dbReference>
<dbReference type="PANTHER" id="PTHR30157">
    <property type="entry name" value="FERRIC REDUCTASE, NADPH-DEPENDENT"/>
    <property type="match status" value="1"/>
</dbReference>
<gene>
    <name evidence="2" type="ORF">GCM10010405_33230</name>
</gene>
<dbReference type="EMBL" id="BAAASZ010000024">
    <property type="protein sequence ID" value="GAA2447178.1"/>
    <property type="molecule type" value="Genomic_DNA"/>
</dbReference>
<dbReference type="Proteomes" id="UP001501638">
    <property type="component" value="Unassembled WGS sequence"/>
</dbReference>
<evidence type="ECO:0000313" key="3">
    <source>
        <dbReference type="Proteomes" id="UP001501638"/>
    </source>
</evidence>
<dbReference type="PANTHER" id="PTHR30157:SF0">
    <property type="entry name" value="NADPH-DEPENDENT FERRIC-CHELATE REDUCTASE"/>
    <property type="match status" value="1"/>
</dbReference>
<dbReference type="CDD" id="cd06193">
    <property type="entry name" value="siderophore_interacting"/>
    <property type="match status" value="1"/>
</dbReference>
<dbReference type="InterPro" id="IPR017938">
    <property type="entry name" value="Riboflavin_synthase-like_b-brl"/>
</dbReference>
<accession>A0ABN3K3A5</accession>
<comment type="caution">
    <text evidence="2">The sequence shown here is derived from an EMBL/GenBank/DDBJ whole genome shotgun (WGS) entry which is preliminary data.</text>
</comment>
<protein>
    <submittedName>
        <fullName evidence="2">Siderophore-interacting protein</fullName>
    </submittedName>
</protein>
<dbReference type="RefSeq" id="WP_344323584.1">
    <property type="nucleotide sequence ID" value="NZ_BAAASZ010000024.1"/>
</dbReference>
<dbReference type="Pfam" id="PF04954">
    <property type="entry name" value="SIP"/>
    <property type="match status" value="1"/>
</dbReference>
<dbReference type="Gene3D" id="2.40.30.10">
    <property type="entry name" value="Translation factors"/>
    <property type="match status" value="1"/>
</dbReference>
<dbReference type="Gene3D" id="3.40.50.80">
    <property type="entry name" value="Nucleotide-binding domain of ferredoxin-NADP reductase (FNR) module"/>
    <property type="match status" value="1"/>
</dbReference>
<dbReference type="InterPro" id="IPR017927">
    <property type="entry name" value="FAD-bd_FR_type"/>
</dbReference>
<organism evidence="2 3">
    <name type="scientific">Streptomyces macrosporus</name>
    <dbReference type="NCBI Taxonomy" id="44032"/>
    <lineage>
        <taxon>Bacteria</taxon>
        <taxon>Bacillati</taxon>
        <taxon>Actinomycetota</taxon>
        <taxon>Actinomycetes</taxon>
        <taxon>Kitasatosporales</taxon>
        <taxon>Streptomycetaceae</taxon>
        <taxon>Streptomyces</taxon>
    </lineage>
</organism>
<evidence type="ECO:0000313" key="2">
    <source>
        <dbReference type="EMBL" id="GAA2447178.1"/>
    </source>
</evidence>
<dbReference type="SUPFAM" id="SSF63380">
    <property type="entry name" value="Riboflavin synthase domain-like"/>
    <property type="match status" value="1"/>
</dbReference>
<proteinExistence type="predicted"/>
<evidence type="ECO:0000259" key="1">
    <source>
        <dbReference type="PROSITE" id="PS51384"/>
    </source>
</evidence>
<reference evidence="2 3" key="1">
    <citation type="journal article" date="2019" name="Int. J. Syst. Evol. Microbiol.">
        <title>The Global Catalogue of Microorganisms (GCM) 10K type strain sequencing project: providing services to taxonomists for standard genome sequencing and annotation.</title>
        <authorList>
            <consortium name="The Broad Institute Genomics Platform"/>
            <consortium name="The Broad Institute Genome Sequencing Center for Infectious Disease"/>
            <person name="Wu L."/>
            <person name="Ma J."/>
        </authorList>
    </citation>
    <scope>NUCLEOTIDE SEQUENCE [LARGE SCALE GENOMIC DNA]</scope>
    <source>
        <strain evidence="2 3">JCM 6305</strain>
    </source>
</reference>
<dbReference type="InterPro" id="IPR007037">
    <property type="entry name" value="SIP_rossman_dom"/>
</dbReference>